<evidence type="ECO:0000313" key="3">
    <source>
        <dbReference type="Proteomes" id="UP001057520"/>
    </source>
</evidence>
<name>A0ABY4ZWM2_9CAUL</name>
<dbReference type="InterPro" id="IPR052509">
    <property type="entry name" value="Metal_resp_DNA-bind_regulator"/>
</dbReference>
<sequence length="100" mass="11016">MQRKRKPSRQALVLFTALLADQSAWRHGYDLSRETGLASGTLYPLLARLQAGGLLEAEWQVSAEPGRPSRHAYRLTAEGRSIAREATQAQPMMILKGALA</sequence>
<evidence type="ECO:0000313" key="2">
    <source>
        <dbReference type="EMBL" id="USQ96956.1"/>
    </source>
</evidence>
<accession>A0ABY4ZWM2</accession>
<dbReference type="InterPro" id="IPR005149">
    <property type="entry name" value="Tscrpt_reg_PadR_N"/>
</dbReference>
<proteinExistence type="predicted"/>
<feature type="domain" description="Transcription regulator PadR N-terminal" evidence="1">
    <location>
        <begin position="27"/>
        <end position="82"/>
    </location>
</feature>
<dbReference type="SUPFAM" id="SSF46785">
    <property type="entry name" value="Winged helix' DNA-binding domain"/>
    <property type="match status" value="1"/>
</dbReference>
<dbReference type="InterPro" id="IPR036388">
    <property type="entry name" value="WH-like_DNA-bd_sf"/>
</dbReference>
<gene>
    <name evidence="2" type="ORF">MZV50_05170</name>
</gene>
<dbReference type="Gene3D" id="1.10.10.10">
    <property type="entry name" value="Winged helix-like DNA-binding domain superfamily/Winged helix DNA-binding domain"/>
    <property type="match status" value="1"/>
</dbReference>
<protein>
    <submittedName>
        <fullName evidence="2">PadR family transcriptional regulator</fullName>
    </submittedName>
</protein>
<evidence type="ECO:0000259" key="1">
    <source>
        <dbReference type="Pfam" id="PF03551"/>
    </source>
</evidence>
<dbReference type="PANTHER" id="PTHR33169:SF14">
    <property type="entry name" value="TRANSCRIPTIONAL REGULATOR RV3488"/>
    <property type="match status" value="1"/>
</dbReference>
<dbReference type="InterPro" id="IPR036390">
    <property type="entry name" value="WH_DNA-bd_sf"/>
</dbReference>
<dbReference type="EMBL" id="CP096040">
    <property type="protein sequence ID" value="USQ96956.1"/>
    <property type="molecule type" value="Genomic_DNA"/>
</dbReference>
<organism evidence="2 3">
    <name type="scientific">Caulobacter segnis</name>
    <dbReference type="NCBI Taxonomy" id="88688"/>
    <lineage>
        <taxon>Bacteria</taxon>
        <taxon>Pseudomonadati</taxon>
        <taxon>Pseudomonadota</taxon>
        <taxon>Alphaproteobacteria</taxon>
        <taxon>Caulobacterales</taxon>
        <taxon>Caulobacteraceae</taxon>
        <taxon>Caulobacter</taxon>
    </lineage>
</organism>
<keyword evidence="3" id="KW-1185">Reference proteome</keyword>
<dbReference type="Proteomes" id="UP001057520">
    <property type="component" value="Chromosome"/>
</dbReference>
<dbReference type="Pfam" id="PF03551">
    <property type="entry name" value="PadR"/>
    <property type="match status" value="1"/>
</dbReference>
<dbReference type="PANTHER" id="PTHR33169">
    <property type="entry name" value="PADR-FAMILY TRANSCRIPTIONAL REGULATOR"/>
    <property type="match status" value="1"/>
</dbReference>
<reference evidence="2 3" key="1">
    <citation type="submission" date="2022-04" db="EMBL/GenBank/DDBJ databases">
        <title>Genome sequence of soybean root-associated Caulobacter segnis RL271.</title>
        <authorList>
            <person name="Longley R."/>
            <person name="Bonito G."/>
            <person name="Trigodet F."/>
            <person name="Crosson S."/>
            <person name="Fiebig A."/>
        </authorList>
    </citation>
    <scope>NUCLEOTIDE SEQUENCE [LARGE SCALE GENOMIC DNA]</scope>
    <source>
        <strain evidence="2 3">RL271</strain>
    </source>
</reference>